<evidence type="ECO:0000256" key="1">
    <source>
        <dbReference type="SAM" id="Phobius"/>
    </source>
</evidence>
<evidence type="ECO:0000313" key="2">
    <source>
        <dbReference type="EMBL" id="RKD30997.1"/>
    </source>
</evidence>
<dbReference type="AlphaFoldDB" id="A0A419T0L7"/>
<keyword evidence="3" id="KW-1185">Reference proteome</keyword>
<accession>A0A419T0L7</accession>
<reference evidence="2 3" key="1">
    <citation type="submission" date="2016-08" db="EMBL/GenBank/DDBJ databases">
        <title>A new outlook on sporulation: Clostridium algidixylanolyticum.</title>
        <authorList>
            <person name="Poppleton D.I."/>
            <person name="Gribaldo S."/>
        </authorList>
    </citation>
    <scope>NUCLEOTIDE SEQUENCE [LARGE SCALE GENOMIC DNA]</scope>
    <source>
        <strain evidence="2 3">SPL73</strain>
    </source>
</reference>
<keyword evidence="1" id="KW-0812">Transmembrane</keyword>
<dbReference type="Proteomes" id="UP000284277">
    <property type="component" value="Unassembled WGS sequence"/>
</dbReference>
<comment type="caution">
    <text evidence="2">The sequence shown here is derived from an EMBL/GenBank/DDBJ whole genome shotgun (WGS) entry which is preliminary data.</text>
</comment>
<organism evidence="2 3">
    <name type="scientific">Lacrimispora algidixylanolytica</name>
    <dbReference type="NCBI Taxonomy" id="94868"/>
    <lineage>
        <taxon>Bacteria</taxon>
        <taxon>Bacillati</taxon>
        <taxon>Bacillota</taxon>
        <taxon>Clostridia</taxon>
        <taxon>Lachnospirales</taxon>
        <taxon>Lachnospiraceae</taxon>
        <taxon>Lacrimispora</taxon>
    </lineage>
</organism>
<evidence type="ECO:0000313" key="3">
    <source>
        <dbReference type="Proteomes" id="UP000284277"/>
    </source>
</evidence>
<name>A0A419T0L7_9FIRM</name>
<feature type="transmembrane region" description="Helical" evidence="1">
    <location>
        <begin position="12"/>
        <end position="35"/>
    </location>
</feature>
<proteinExistence type="predicted"/>
<gene>
    <name evidence="2" type="ORF">BET01_03830</name>
</gene>
<protein>
    <submittedName>
        <fullName evidence="2">Uncharacterized protein</fullName>
    </submittedName>
</protein>
<dbReference type="OrthoDB" id="9815367at2"/>
<dbReference type="EMBL" id="MCIA01000023">
    <property type="protein sequence ID" value="RKD30997.1"/>
    <property type="molecule type" value="Genomic_DNA"/>
</dbReference>
<keyword evidence="1" id="KW-0472">Membrane</keyword>
<keyword evidence="1" id="KW-1133">Transmembrane helix</keyword>
<sequence>MVKYRNSLKEVLGNFLSLALFPCMIVAFIMGILLFSQKADTKGADTLQDALRRASVQCYAIEGRYPPSLEYLAQHYGIQIDKERYDVFYSGFASNFMPDITVNLHEESPGGGK</sequence>